<dbReference type="RefSeq" id="XP_075079249.1">
    <property type="nucleotide sequence ID" value="XM_075223148.1"/>
</dbReference>
<organism evidence="1 2">
    <name type="scientific">Nicotiana tabacum</name>
    <name type="common">Common tobacco</name>
    <dbReference type="NCBI Taxonomy" id="4097"/>
    <lineage>
        <taxon>Eukaryota</taxon>
        <taxon>Viridiplantae</taxon>
        <taxon>Streptophyta</taxon>
        <taxon>Embryophyta</taxon>
        <taxon>Tracheophyta</taxon>
        <taxon>Spermatophyta</taxon>
        <taxon>Magnoliopsida</taxon>
        <taxon>eudicotyledons</taxon>
        <taxon>Gunneridae</taxon>
        <taxon>Pentapetalae</taxon>
        <taxon>asterids</taxon>
        <taxon>lamiids</taxon>
        <taxon>Solanales</taxon>
        <taxon>Solanaceae</taxon>
        <taxon>Nicotianoideae</taxon>
        <taxon>Nicotianeae</taxon>
        <taxon>Nicotiana</taxon>
    </lineage>
</organism>
<dbReference type="Proteomes" id="UP000790787">
    <property type="component" value="Chromosome 10"/>
</dbReference>
<keyword evidence="1" id="KW-1185">Reference proteome</keyword>
<name>A0AC58S2P0_TOBAC</name>
<reference evidence="1" key="1">
    <citation type="journal article" date="2014" name="Nat. Commun.">
        <title>The tobacco genome sequence and its comparison with those of tomato and potato.</title>
        <authorList>
            <person name="Sierro N."/>
            <person name="Battey J.N."/>
            <person name="Ouadi S."/>
            <person name="Bakaher N."/>
            <person name="Bovet L."/>
            <person name="Willig A."/>
            <person name="Goepfert S."/>
            <person name="Peitsch M.C."/>
            <person name="Ivanov N.V."/>
        </authorList>
    </citation>
    <scope>NUCLEOTIDE SEQUENCE [LARGE SCALE GENOMIC DNA]</scope>
</reference>
<accession>A0AC58S2P0</accession>
<protein>
    <submittedName>
        <fullName evidence="2">Multidrug resistance protein</fullName>
    </submittedName>
</protein>
<proteinExistence type="predicted"/>
<evidence type="ECO:0000313" key="2">
    <source>
        <dbReference type="RefSeq" id="XP_075079249.1"/>
    </source>
</evidence>
<evidence type="ECO:0000313" key="1">
    <source>
        <dbReference type="Proteomes" id="UP000790787"/>
    </source>
</evidence>
<reference evidence="2" key="2">
    <citation type="submission" date="2025-08" db="UniProtKB">
        <authorList>
            <consortium name="RefSeq"/>
        </authorList>
    </citation>
    <scope>IDENTIFICATION</scope>
    <source>
        <tissue evidence="2">Leaf</tissue>
    </source>
</reference>
<gene>
    <name evidence="2" type="primary">LOC107771802</name>
</gene>
<sequence length="1258" mass="137506">MGNNKGGMFKFADKTDKLLMFFGTLGSMGDGLQIPLMMFVLSEVINDYGNLSSSVSMHTVNKYSLRLLYVAIGVGLSAFVEGLCWARTAERQTSRMRLEYLKSVLRQEVGFFDTQAAESSTTYQVISTVSADSTTIQVTIGEKIPDCLAYMSSFLFCHIFAFVLSWKITLAAIPFTLMFIIPGLGFGTMMMNVGMQMIESYAVSGGIAEQAISSIRTLYSYVAENQTLEKFSQSLQKVMELGIKQGFARGLLLGSLGMVYISWAFQAWLGSILVSKHGEKGGDVFVAGFNVLMGGLNILSALPNLTAITEAKSAAIRITEMIDRQQAIDTEDKKGKALSYVRGEIEFSGVYFNYPSRPDTPILQGLNLRISPGKTTGLVGGSGSGKSTIISLLQRFYDPIEGDISLDGHKIKKLHLKWLRSQMGLVNQEPILFATTIKENILFGKEGATMEEVEKAAKAANGHDFIIKLPDAYETQVGQFGLQLSGGQKQRIAIARALIRDPKVLLLDEATSALDSQSERVVQEALDHASMGRTAIVIAHRLSTIRMANRIVVLQQGRVIESGTHEELMQMTDGEGGEYYKMVQLQQLATLNDVANTPSKKTGGRSSYRKGTAPQSPFNMISSAAATPVMYPFSPAFSRSSAPLSAPYSVQYEESYESDDGHFTKEAYRAPSQLRLLKMNAPEWGRALLGCIGAIGSGAVQPINAYCVGAVISVYFRPDKSSIQSHTRVYSFVFIGLAVFNFFTNLLQHYNFAVMGEKLTRRIREKLLDKLMTFEIGWFDQDENTSAAICARLSTEANMVRSLVGDRMSLLAQAFFAATFAYTLGLFLTWKLALVMMAAQPLLIGSFYARSVLMKSMSGKAQKAQREGSQLASEAVINHRTITAFSSQKRIVGLFKATLEGPRKESIRQSWYAGVGLCSSQFLAAASTALAYWYGGKLLSQGEISPEKLFQAFLALLFTAYTIAEAGSMTKDISRGSNAVGSVFAILDRNTEINPDHSSAIDAIRTQITGHVELKRVFFAYPSRPDQLIFRGLSLKISAGTTVALVGQSGCGKSTITGLIERFYDPDKGSVYIDDRDIKDYNLRSLRKSIALVSQEPTLFAGTIYENIAYGKENAKESEIRKAAVLANAHEFISGMNDGYETQCGQRGVQLSGGQKQRIAIARAILKNPKIMLLDEATSALDTVSESAVQEALEKMMVGRTCIVVAHRLSTIQKATSIAVIKDGIVAEQGSHSDLLSIGKNGSYYSLVKLQGGNSPYR</sequence>